<dbReference type="Proteomes" id="UP001218218">
    <property type="component" value="Unassembled WGS sequence"/>
</dbReference>
<organism evidence="1 2">
    <name type="scientific">Mycena albidolilacea</name>
    <dbReference type="NCBI Taxonomy" id="1033008"/>
    <lineage>
        <taxon>Eukaryota</taxon>
        <taxon>Fungi</taxon>
        <taxon>Dikarya</taxon>
        <taxon>Basidiomycota</taxon>
        <taxon>Agaricomycotina</taxon>
        <taxon>Agaricomycetes</taxon>
        <taxon>Agaricomycetidae</taxon>
        <taxon>Agaricales</taxon>
        <taxon>Marasmiineae</taxon>
        <taxon>Mycenaceae</taxon>
        <taxon>Mycena</taxon>
    </lineage>
</organism>
<reference evidence="1" key="1">
    <citation type="submission" date="2023-03" db="EMBL/GenBank/DDBJ databases">
        <title>Massive genome expansion in bonnet fungi (Mycena s.s.) driven by repeated elements and novel gene families across ecological guilds.</title>
        <authorList>
            <consortium name="Lawrence Berkeley National Laboratory"/>
            <person name="Harder C.B."/>
            <person name="Miyauchi S."/>
            <person name="Viragh M."/>
            <person name="Kuo A."/>
            <person name="Thoen E."/>
            <person name="Andreopoulos B."/>
            <person name="Lu D."/>
            <person name="Skrede I."/>
            <person name="Drula E."/>
            <person name="Henrissat B."/>
            <person name="Morin E."/>
            <person name="Kohler A."/>
            <person name="Barry K."/>
            <person name="LaButti K."/>
            <person name="Morin E."/>
            <person name="Salamov A."/>
            <person name="Lipzen A."/>
            <person name="Mereny Z."/>
            <person name="Hegedus B."/>
            <person name="Baldrian P."/>
            <person name="Stursova M."/>
            <person name="Weitz H."/>
            <person name="Taylor A."/>
            <person name="Grigoriev I.V."/>
            <person name="Nagy L.G."/>
            <person name="Martin F."/>
            <person name="Kauserud H."/>
        </authorList>
    </citation>
    <scope>NUCLEOTIDE SEQUENCE</scope>
    <source>
        <strain evidence="1">CBHHK002</strain>
    </source>
</reference>
<evidence type="ECO:0000313" key="2">
    <source>
        <dbReference type="Proteomes" id="UP001218218"/>
    </source>
</evidence>
<evidence type="ECO:0000313" key="1">
    <source>
        <dbReference type="EMBL" id="KAJ7330481.1"/>
    </source>
</evidence>
<sequence length="237" mass="26117">MCVGNKCRGSRDGACGWWELRAWMVEVEHVDDAEQRGSRAWAVNTNVLGRGGADWGETKPAGVGGRLIIKHWAAVFRRDASAQRAWENGCPIGIQNAGVPGNKQKRGRWRPVHNEGAWKPQWPIAWPSGRLENYQGGEGQGKGCQRRANAAVSTAHRRRKLEIMVETSKKNMLAKVKSKQEGQRRRGARAVEVGGRLEGRVEGSFPALEVVISSSKLAKPRLTLAETDHSLVIALMV</sequence>
<keyword evidence="2" id="KW-1185">Reference proteome</keyword>
<gene>
    <name evidence="1" type="ORF">DFH08DRAFT_815386</name>
</gene>
<name>A0AAD7EKP7_9AGAR</name>
<accession>A0AAD7EKP7</accession>
<proteinExistence type="predicted"/>
<dbReference type="EMBL" id="JARIHO010000037">
    <property type="protein sequence ID" value="KAJ7330481.1"/>
    <property type="molecule type" value="Genomic_DNA"/>
</dbReference>
<comment type="caution">
    <text evidence="1">The sequence shown here is derived from an EMBL/GenBank/DDBJ whole genome shotgun (WGS) entry which is preliminary data.</text>
</comment>
<protein>
    <submittedName>
        <fullName evidence="1">Uncharacterized protein</fullName>
    </submittedName>
</protein>
<dbReference type="AlphaFoldDB" id="A0AAD7EKP7"/>